<dbReference type="PATRIC" id="fig|381306.5.peg.696"/>
<proteinExistence type="inferred from homology"/>
<organism evidence="5 6">
    <name type="scientific">Thiohalorhabdus denitrificans</name>
    <dbReference type="NCBI Taxonomy" id="381306"/>
    <lineage>
        <taxon>Bacteria</taxon>
        <taxon>Pseudomonadati</taxon>
        <taxon>Pseudomonadota</taxon>
        <taxon>Gammaproteobacteria</taxon>
        <taxon>Thiohalorhabdales</taxon>
        <taxon>Thiohalorhabdaceae</taxon>
        <taxon>Thiohalorhabdus</taxon>
    </lineage>
</organism>
<feature type="compositionally biased region" description="Basic and acidic residues" evidence="2">
    <location>
        <begin position="323"/>
        <end position="335"/>
    </location>
</feature>
<keyword evidence="6" id="KW-1185">Reference proteome</keyword>
<dbReference type="CDD" id="cd06061">
    <property type="entry name" value="PurM-like1"/>
    <property type="match status" value="1"/>
</dbReference>
<dbReference type="InterPro" id="IPR036676">
    <property type="entry name" value="PurM-like_C_sf"/>
</dbReference>
<dbReference type="Proteomes" id="UP000183104">
    <property type="component" value="Unassembled WGS sequence"/>
</dbReference>
<dbReference type="InterPro" id="IPR011854">
    <property type="entry name" value="HypE"/>
</dbReference>
<dbReference type="Pfam" id="PF02769">
    <property type="entry name" value="AIRS_C"/>
    <property type="match status" value="1"/>
</dbReference>
<feature type="domain" description="PurM-like C-terminal" evidence="4">
    <location>
        <begin position="155"/>
        <end position="311"/>
    </location>
</feature>
<dbReference type="OrthoDB" id="9801934at2"/>
<dbReference type="PANTHER" id="PTHR30303">
    <property type="entry name" value="HYDROGENASE ISOENZYMES FORMATION PROTEIN HYPE"/>
    <property type="match status" value="1"/>
</dbReference>
<feature type="region of interest" description="Disordered" evidence="2">
    <location>
        <begin position="308"/>
        <end position="335"/>
    </location>
</feature>
<dbReference type="PANTHER" id="PTHR30303:SF4">
    <property type="entry name" value="HYDROGENASE EXPRESSION_FORMATION PROTEIN HYPE"/>
    <property type="match status" value="1"/>
</dbReference>
<dbReference type="InterPro" id="IPR036921">
    <property type="entry name" value="PurM-like_N_sf"/>
</dbReference>
<accession>A0A0P9EAU5</accession>
<name>A0A0P9EAU5_9GAMM</name>
<dbReference type="AlphaFoldDB" id="A0A0P9EAU5"/>
<dbReference type="InterPro" id="IPR016188">
    <property type="entry name" value="PurM-like_N"/>
</dbReference>
<dbReference type="STRING" id="381306.AN478_09755"/>
<dbReference type="EMBL" id="FMUN01000002">
    <property type="protein sequence ID" value="SCY02657.1"/>
    <property type="molecule type" value="Genomic_DNA"/>
</dbReference>
<protein>
    <submittedName>
        <fullName evidence="5">Hydrogenase maturation factor</fullName>
    </submittedName>
</protein>
<evidence type="ECO:0000256" key="1">
    <source>
        <dbReference type="ARBA" id="ARBA00006243"/>
    </source>
</evidence>
<reference evidence="6" key="1">
    <citation type="submission" date="2016-10" db="EMBL/GenBank/DDBJ databases">
        <authorList>
            <person name="Varghese N."/>
        </authorList>
    </citation>
    <scope>NUCLEOTIDE SEQUENCE [LARGE SCALE GENOMIC DNA]</scope>
    <source>
        <strain evidence="6">HL 19</strain>
    </source>
</reference>
<sequence length="335" mass="34974">MPGDLPVGKLPPELMARILARAPCEDPRVLQGPGVGLDCAVVEAGASLLVFKADPITFATDRIGEYLVRINANDIATSGAEPRWLLVTLLLPAHRCTAAEAEAIAEQIHAACRAEGIAVIGGHTEVTHGLDRPIAAGALIGEVAREDLVTPRGARPGDRLLLTKGVPIEATCVLASEFPERLRGVLDPEDLERARDFLREPGLDVLRDARIARGAGRVTAMHDPTEGGLATALWELAEASGRGLVVDPEAVPVPELSRRVCDAFAIDPLAAIASGALLLAAAPGDSPAIIGALRAAGIDCREIGEVGEGPAGVRRPDGSPLARPERDEIGRVFEG</sequence>
<dbReference type="RefSeq" id="WP_054966430.1">
    <property type="nucleotide sequence ID" value="NZ_FMUN01000002.1"/>
</dbReference>
<evidence type="ECO:0000259" key="4">
    <source>
        <dbReference type="Pfam" id="PF02769"/>
    </source>
</evidence>
<dbReference type="InterPro" id="IPR010918">
    <property type="entry name" value="PurM-like_C_dom"/>
</dbReference>
<comment type="similarity">
    <text evidence="1">Belongs to the HypE family.</text>
</comment>
<feature type="domain" description="PurM-like N-terminal" evidence="3">
    <location>
        <begin position="38"/>
        <end position="143"/>
    </location>
</feature>
<evidence type="ECO:0000256" key="2">
    <source>
        <dbReference type="SAM" id="MobiDB-lite"/>
    </source>
</evidence>
<dbReference type="PIRSF" id="PIRSF005644">
    <property type="entry name" value="Hdrgns_mtr_HypE"/>
    <property type="match status" value="1"/>
</dbReference>
<gene>
    <name evidence="5" type="ORF">SAMN05661077_1087</name>
</gene>
<dbReference type="Gene3D" id="3.30.1330.10">
    <property type="entry name" value="PurM-like, N-terminal domain"/>
    <property type="match status" value="1"/>
</dbReference>
<evidence type="ECO:0000259" key="3">
    <source>
        <dbReference type="Pfam" id="PF00586"/>
    </source>
</evidence>
<dbReference type="SUPFAM" id="SSF56042">
    <property type="entry name" value="PurM C-terminal domain-like"/>
    <property type="match status" value="1"/>
</dbReference>
<dbReference type="Pfam" id="PF00586">
    <property type="entry name" value="AIRS"/>
    <property type="match status" value="1"/>
</dbReference>
<evidence type="ECO:0000313" key="6">
    <source>
        <dbReference type="Proteomes" id="UP000183104"/>
    </source>
</evidence>
<evidence type="ECO:0000313" key="5">
    <source>
        <dbReference type="EMBL" id="SCY02657.1"/>
    </source>
</evidence>
<dbReference type="GO" id="GO:0051604">
    <property type="term" value="P:protein maturation"/>
    <property type="evidence" value="ECO:0007669"/>
    <property type="project" value="TreeGrafter"/>
</dbReference>
<dbReference type="SUPFAM" id="SSF55326">
    <property type="entry name" value="PurM N-terminal domain-like"/>
    <property type="match status" value="1"/>
</dbReference>
<dbReference type="Gene3D" id="3.90.650.10">
    <property type="entry name" value="PurM-like C-terminal domain"/>
    <property type="match status" value="1"/>
</dbReference>